<evidence type="ECO:0000313" key="2">
    <source>
        <dbReference type="Proteomes" id="UP000316371"/>
    </source>
</evidence>
<proteinExistence type="predicted"/>
<evidence type="ECO:0000313" key="1">
    <source>
        <dbReference type="EMBL" id="TRX39074.1"/>
    </source>
</evidence>
<dbReference type="RefSeq" id="WP_144256761.1">
    <property type="nucleotide sequence ID" value="NZ_VJZT01000010.1"/>
</dbReference>
<dbReference type="Proteomes" id="UP000316371">
    <property type="component" value="Unassembled WGS sequence"/>
</dbReference>
<comment type="caution">
    <text evidence="1">The sequence shown here is derived from an EMBL/GenBank/DDBJ whole genome shotgun (WGS) entry which is preliminary data.</text>
</comment>
<dbReference type="EMBL" id="VJZT01000010">
    <property type="protein sequence ID" value="TRX39074.1"/>
    <property type="molecule type" value="Genomic_DNA"/>
</dbReference>
<name>A0A553E1Z0_9FLAO</name>
<sequence>MKSDEKIDKPTRKELLSKRNQEVRKFFYEMQKKHPKYKIDAIIQDVANKFFLSSRTIEAIISHEGNYKG</sequence>
<keyword evidence="2" id="KW-1185">Reference proteome</keyword>
<accession>A0A553E1Z0</accession>
<protein>
    <submittedName>
        <fullName evidence="1">Uncharacterized protein</fullName>
    </submittedName>
</protein>
<dbReference type="OrthoDB" id="771086at2"/>
<gene>
    <name evidence="1" type="ORF">FNW21_10840</name>
</gene>
<dbReference type="AlphaFoldDB" id="A0A553E1Z0"/>
<reference evidence="1 2" key="1">
    <citation type="submission" date="2019-07" db="EMBL/GenBank/DDBJ databases">
        <title>Novel species of Flavobacterium.</title>
        <authorList>
            <person name="Liu Q."/>
            <person name="Xin Y.-H."/>
        </authorList>
    </citation>
    <scope>NUCLEOTIDE SEQUENCE [LARGE SCALE GENOMIC DNA]</scope>
    <source>
        <strain evidence="1 2">LB1R34</strain>
    </source>
</reference>
<organism evidence="1 2">
    <name type="scientific">Flavobacterium restrictum</name>
    <dbReference type="NCBI Taxonomy" id="2594428"/>
    <lineage>
        <taxon>Bacteria</taxon>
        <taxon>Pseudomonadati</taxon>
        <taxon>Bacteroidota</taxon>
        <taxon>Flavobacteriia</taxon>
        <taxon>Flavobacteriales</taxon>
        <taxon>Flavobacteriaceae</taxon>
        <taxon>Flavobacterium</taxon>
    </lineage>
</organism>